<keyword evidence="2" id="KW-1015">Disulfide bond</keyword>
<name>A0ABD0NXZ9_CIRMR</name>
<dbReference type="InterPro" id="IPR035976">
    <property type="entry name" value="Sushi/SCR/CCP_sf"/>
</dbReference>
<reference evidence="5 6" key="1">
    <citation type="submission" date="2024-05" db="EMBL/GenBank/DDBJ databases">
        <title>Genome sequencing and assembly of Indian major carp, Cirrhinus mrigala (Hamilton, 1822).</title>
        <authorList>
            <person name="Mohindra V."/>
            <person name="Chowdhury L.M."/>
            <person name="Lal K."/>
            <person name="Jena J.K."/>
        </authorList>
    </citation>
    <scope>NUCLEOTIDE SEQUENCE [LARGE SCALE GENOMIC DNA]</scope>
    <source>
        <strain evidence="5">CM1030</strain>
        <tissue evidence="5">Blood</tissue>
    </source>
</reference>
<protein>
    <recommendedName>
        <fullName evidence="4">Sushi domain-containing protein</fullName>
    </recommendedName>
</protein>
<feature type="domain" description="Sushi" evidence="4">
    <location>
        <begin position="4"/>
        <end position="64"/>
    </location>
</feature>
<proteinExistence type="predicted"/>
<dbReference type="InterPro" id="IPR051277">
    <property type="entry name" value="SEZ6_CSMD_C4BPB_Regulators"/>
</dbReference>
<dbReference type="AlphaFoldDB" id="A0ABD0NXZ9"/>
<dbReference type="CDD" id="cd00033">
    <property type="entry name" value="CCP"/>
    <property type="match status" value="1"/>
</dbReference>
<keyword evidence="6" id="KW-1185">Reference proteome</keyword>
<dbReference type="Pfam" id="PF00084">
    <property type="entry name" value="Sushi"/>
    <property type="match status" value="1"/>
</dbReference>
<evidence type="ECO:0000259" key="4">
    <source>
        <dbReference type="PROSITE" id="PS50923"/>
    </source>
</evidence>
<dbReference type="SUPFAM" id="SSF57535">
    <property type="entry name" value="Complement control module/SCR domain"/>
    <property type="match status" value="1"/>
</dbReference>
<comment type="caution">
    <text evidence="3">Lacks conserved residue(s) required for the propagation of feature annotation.</text>
</comment>
<feature type="non-terminal residue" evidence="5">
    <location>
        <position position="64"/>
    </location>
</feature>
<evidence type="ECO:0000256" key="1">
    <source>
        <dbReference type="ARBA" id="ARBA00022737"/>
    </source>
</evidence>
<dbReference type="PROSITE" id="PS50923">
    <property type="entry name" value="SUSHI"/>
    <property type="match status" value="1"/>
</dbReference>
<dbReference type="SMART" id="SM00032">
    <property type="entry name" value="CCP"/>
    <property type="match status" value="1"/>
</dbReference>
<organism evidence="5 6">
    <name type="scientific">Cirrhinus mrigala</name>
    <name type="common">Mrigala</name>
    <dbReference type="NCBI Taxonomy" id="683832"/>
    <lineage>
        <taxon>Eukaryota</taxon>
        <taxon>Metazoa</taxon>
        <taxon>Chordata</taxon>
        <taxon>Craniata</taxon>
        <taxon>Vertebrata</taxon>
        <taxon>Euteleostomi</taxon>
        <taxon>Actinopterygii</taxon>
        <taxon>Neopterygii</taxon>
        <taxon>Teleostei</taxon>
        <taxon>Ostariophysi</taxon>
        <taxon>Cypriniformes</taxon>
        <taxon>Cyprinidae</taxon>
        <taxon>Labeoninae</taxon>
        <taxon>Labeonini</taxon>
        <taxon>Cirrhinus</taxon>
    </lineage>
</organism>
<accession>A0ABD0NXZ9</accession>
<keyword evidence="1" id="KW-0677">Repeat</keyword>
<dbReference type="InterPro" id="IPR000436">
    <property type="entry name" value="Sushi_SCR_CCP_dom"/>
</dbReference>
<dbReference type="PANTHER" id="PTHR45656:SF6">
    <property type="entry name" value="CUB AND SUSHI DOMAIN-CONTAINING PROTEIN 2"/>
    <property type="match status" value="1"/>
</dbReference>
<evidence type="ECO:0000313" key="6">
    <source>
        <dbReference type="Proteomes" id="UP001529510"/>
    </source>
</evidence>
<comment type="caution">
    <text evidence="5">The sequence shown here is derived from an EMBL/GenBank/DDBJ whole genome shotgun (WGS) entry which is preliminary data.</text>
</comment>
<dbReference type="FunFam" id="2.10.70.10:FF:000002">
    <property type="entry name" value="CUB and Sushi multiple domains 3"/>
    <property type="match status" value="1"/>
</dbReference>
<dbReference type="Gene3D" id="2.10.70.10">
    <property type="entry name" value="Complement Module, domain 1"/>
    <property type="match status" value="1"/>
</dbReference>
<gene>
    <name evidence="5" type="ORF">M9458_038010</name>
</gene>
<dbReference type="PANTHER" id="PTHR45656">
    <property type="entry name" value="PROTEIN CBR-CLEC-78"/>
    <property type="match status" value="1"/>
</dbReference>
<feature type="non-terminal residue" evidence="5">
    <location>
        <position position="1"/>
    </location>
</feature>
<dbReference type="EMBL" id="JAMKFB020000019">
    <property type="protein sequence ID" value="KAL0166166.1"/>
    <property type="molecule type" value="Genomic_DNA"/>
</dbReference>
<dbReference type="Proteomes" id="UP001529510">
    <property type="component" value="Unassembled WGS sequence"/>
</dbReference>
<evidence type="ECO:0000256" key="3">
    <source>
        <dbReference type="PROSITE-ProRule" id="PRU00302"/>
    </source>
</evidence>
<evidence type="ECO:0000256" key="2">
    <source>
        <dbReference type="ARBA" id="ARBA00023157"/>
    </source>
</evidence>
<evidence type="ECO:0000313" key="5">
    <source>
        <dbReference type="EMBL" id="KAL0166166.1"/>
    </source>
</evidence>
<sequence>NPRESCFEPGLVRNGTRVGTELKLGATVAYYCDNGYTLEGDATLTCIMGGDGKPGWNKPKPVCI</sequence>
<keyword evidence="3" id="KW-0768">Sushi</keyword>